<keyword evidence="2" id="KW-1133">Transmembrane helix</keyword>
<feature type="region of interest" description="Disordered" evidence="1">
    <location>
        <begin position="111"/>
        <end position="182"/>
    </location>
</feature>
<gene>
    <name evidence="4" type="ORF">HD597_007324</name>
</gene>
<evidence type="ECO:0000259" key="3">
    <source>
        <dbReference type="Pfam" id="PF16158"/>
    </source>
</evidence>
<accession>A0A9X2GMG9</accession>
<dbReference type="PANTHER" id="PTHR20930:SF0">
    <property type="entry name" value="PROTEIN ILRUN"/>
    <property type="match status" value="1"/>
</dbReference>
<keyword evidence="5" id="KW-1185">Reference proteome</keyword>
<feature type="transmembrane region" description="Helical" evidence="2">
    <location>
        <begin position="186"/>
        <end position="207"/>
    </location>
</feature>
<dbReference type="EMBL" id="JAMZEB010000002">
    <property type="protein sequence ID" value="MCP2360304.1"/>
    <property type="molecule type" value="Genomic_DNA"/>
</dbReference>
<feature type="domain" description="Nbr1 FW" evidence="3">
    <location>
        <begin position="247"/>
        <end position="332"/>
    </location>
</feature>
<dbReference type="AlphaFoldDB" id="A0A9X2GMG9"/>
<dbReference type="RefSeq" id="WP_253748108.1">
    <property type="nucleotide sequence ID" value="NZ_BAABKA010000066.1"/>
</dbReference>
<keyword evidence="2" id="KW-0812">Transmembrane</keyword>
<evidence type="ECO:0000256" key="2">
    <source>
        <dbReference type="SAM" id="Phobius"/>
    </source>
</evidence>
<feature type="region of interest" description="Disordered" evidence="1">
    <location>
        <begin position="1"/>
        <end position="29"/>
    </location>
</feature>
<evidence type="ECO:0000313" key="5">
    <source>
        <dbReference type="Proteomes" id="UP001139648"/>
    </source>
</evidence>
<dbReference type="PANTHER" id="PTHR20930">
    <property type="entry name" value="OVARIAN CARCINOMA ANTIGEN CA125-RELATED"/>
    <property type="match status" value="1"/>
</dbReference>
<proteinExistence type="predicted"/>
<dbReference type="Gene3D" id="2.60.40.10">
    <property type="entry name" value="Immunoglobulins"/>
    <property type="match status" value="1"/>
</dbReference>
<feature type="compositionally biased region" description="Basic and acidic residues" evidence="1">
    <location>
        <begin position="111"/>
        <end position="133"/>
    </location>
</feature>
<dbReference type="InterPro" id="IPR013783">
    <property type="entry name" value="Ig-like_fold"/>
</dbReference>
<dbReference type="CDD" id="cd14947">
    <property type="entry name" value="NBR1_like"/>
    <property type="match status" value="1"/>
</dbReference>
<name>A0A9X2GMG9_9ACTN</name>
<evidence type="ECO:0000313" key="4">
    <source>
        <dbReference type="EMBL" id="MCP2360304.1"/>
    </source>
</evidence>
<dbReference type="Pfam" id="PF16158">
    <property type="entry name" value="N_BRCA1_IG"/>
    <property type="match status" value="1"/>
</dbReference>
<sequence>MTQSPGSQDEGTGARRGRRPVRPDPGSGPVALLAHRLWELKEQAGDPSFADMASRLGAAASKSSLAAAARGSTLPSWETTWEFVRVLAVDRLGRDADEVRREWRAYWEEAAHGGPAARRENTTRDDTRRDDTHMSTSGAPGAGASPPPPGDDRPSPENAHPYGDRASTEEDPPSPGGGRSRRGRRAAVLAAICAVAGAAAVLIGWILPYVADDAPSEPAARPTPPISLPITPPITPHDDSVFEQDVTYPDGTVVQPGTSFDKTWRIRNAGNVHWQDRYLTRMNDTPCKAPKRVAIVPVLPGESVDITVRVRAADSPGRCKIFWKMTDEHGTPLLAAKKPIFLDVSVA</sequence>
<dbReference type="InterPro" id="IPR032350">
    <property type="entry name" value="Nbr1_FW"/>
</dbReference>
<protein>
    <recommendedName>
        <fullName evidence="3">Nbr1 FW domain-containing protein</fullName>
    </recommendedName>
</protein>
<dbReference type="GO" id="GO:0005975">
    <property type="term" value="P:carbohydrate metabolic process"/>
    <property type="evidence" value="ECO:0007669"/>
    <property type="project" value="UniProtKB-ARBA"/>
</dbReference>
<keyword evidence="2" id="KW-0472">Membrane</keyword>
<evidence type="ECO:0000256" key="1">
    <source>
        <dbReference type="SAM" id="MobiDB-lite"/>
    </source>
</evidence>
<organism evidence="4 5">
    <name type="scientific">Nonomuraea thailandensis</name>
    <dbReference type="NCBI Taxonomy" id="1188745"/>
    <lineage>
        <taxon>Bacteria</taxon>
        <taxon>Bacillati</taxon>
        <taxon>Actinomycetota</taxon>
        <taxon>Actinomycetes</taxon>
        <taxon>Streptosporangiales</taxon>
        <taxon>Streptosporangiaceae</taxon>
        <taxon>Nonomuraea</taxon>
    </lineage>
</organism>
<feature type="compositionally biased region" description="Polar residues" evidence="1">
    <location>
        <begin position="1"/>
        <end position="10"/>
    </location>
</feature>
<dbReference type="Proteomes" id="UP001139648">
    <property type="component" value="Unassembled WGS sequence"/>
</dbReference>
<comment type="caution">
    <text evidence="4">The sequence shown here is derived from an EMBL/GenBank/DDBJ whole genome shotgun (WGS) entry which is preliminary data.</text>
</comment>
<reference evidence="4" key="1">
    <citation type="submission" date="2022-06" db="EMBL/GenBank/DDBJ databases">
        <title>Sequencing the genomes of 1000 actinobacteria strains.</title>
        <authorList>
            <person name="Klenk H.-P."/>
        </authorList>
    </citation>
    <scope>NUCLEOTIDE SEQUENCE</scope>
    <source>
        <strain evidence="4">DSM 46694</strain>
    </source>
</reference>